<dbReference type="RefSeq" id="WP_200806008.1">
    <property type="nucleotide sequence ID" value="NZ_FWWR01000017.1"/>
</dbReference>
<protein>
    <submittedName>
        <fullName evidence="3">LPXTG-site transpeptidase (Sortase) family protein</fullName>
    </submittedName>
</protein>
<sequence>MSRRSKVILGYLLIVLGICIPLFGFLKLSKNIVFTKGKFDSFMNSNLVYDRSMEKKVDEYSDSLTKDVVIVDPFANDNYASDYSFMKNKDDIFAYLSIPKIDLMEPIYLDASKKHLAMGVAHIEGTDLPSDKIGRRSIIAGHRGYYEAIMFWNLGKLSEGDLIYISWPNKTLEYKVIGSEIIEP</sequence>
<dbReference type="Pfam" id="PF04203">
    <property type="entry name" value="Sortase"/>
    <property type="match status" value="1"/>
</dbReference>
<dbReference type="STRING" id="573058.SAMN00017477_2040"/>
<dbReference type="GO" id="GO:0016787">
    <property type="term" value="F:hydrolase activity"/>
    <property type="evidence" value="ECO:0007669"/>
    <property type="project" value="UniProtKB-KW"/>
</dbReference>
<feature type="transmembrane region" description="Helical" evidence="2">
    <location>
        <begin position="7"/>
        <end position="26"/>
    </location>
</feature>
<evidence type="ECO:0000256" key="1">
    <source>
        <dbReference type="ARBA" id="ARBA00022801"/>
    </source>
</evidence>
<dbReference type="InterPro" id="IPR023365">
    <property type="entry name" value="Sortase_dom-sf"/>
</dbReference>
<name>A0A1W1VIS5_PEPAS</name>
<dbReference type="InterPro" id="IPR005754">
    <property type="entry name" value="Sortase"/>
</dbReference>
<dbReference type="CDD" id="cd05827">
    <property type="entry name" value="Sortase_C"/>
    <property type="match status" value="1"/>
</dbReference>
<evidence type="ECO:0000256" key="2">
    <source>
        <dbReference type="SAM" id="Phobius"/>
    </source>
</evidence>
<keyword evidence="2" id="KW-0812">Transmembrane</keyword>
<dbReference type="SUPFAM" id="SSF63817">
    <property type="entry name" value="Sortase"/>
    <property type="match status" value="1"/>
</dbReference>
<evidence type="ECO:0000313" key="3">
    <source>
        <dbReference type="EMBL" id="SMB93228.1"/>
    </source>
</evidence>
<gene>
    <name evidence="3" type="ORF">SAMN00017477_2040</name>
</gene>
<dbReference type="AlphaFoldDB" id="A0A1W1VIS5"/>
<keyword evidence="1" id="KW-0378">Hydrolase</keyword>
<accession>A0A1W1VIS5</accession>
<dbReference type="Gene3D" id="2.40.260.10">
    <property type="entry name" value="Sortase"/>
    <property type="match status" value="1"/>
</dbReference>
<keyword evidence="2" id="KW-1133">Transmembrane helix</keyword>
<dbReference type="EMBL" id="FWWR01000017">
    <property type="protein sequence ID" value="SMB93228.1"/>
    <property type="molecule type" value="Genomic_DNA"/>
</dbReference>
<organism evidence="3 4">
    <name type="scientific">Peptoniphilus asaccharolyticus DSM 20463</name>
    <dbReference type="NCBI Taxonomy" id="573058"/>
    <lineage>
        <taxon>Bacteria</taxon>
        <taxon>Bacillati</taxon>
        <taxon>Bacillota</taxon>
        <taxon>Tissierellia</taxon>
        <taxon>Tissierellales</taxon>
        <taxon>Peptoniphilaceae</taxon>
        <taxon>Peptoniphilus</taxon>
    </lineage>
</organism>
<reference evidence="4" key="1">
    <citation type="submission" date="2017-04" db="EMBL/GenBank/DDBJ databases">
        <authorList>
            <person name="Varghese N."/>
            <person name="Submissions S."/>
        </authorList>
    </citation>
    <scope>NUCLEOTIDE SEQUENCE [LARGE SCALE GENOMIC DNA]</scope>
    <source>
        <strain evidence="4">DSM 20463</strain>
    </source>
</reference>
<evidence type="ECO:0000313" key="4">
    <source>
        <dbReference type="Proteomes" id="UP000192368"/>
    </source>
</evidence>
<dbReference type="Proteomes" id="UP000192368">
    <property type="component" value="Unassembled WGS sequence"/>
</dbReference>
<keyword evidence="2" id="KW-0472">Membrane</keyword>
<proteinExistence type="predicted"/>
<keyword evidence="4" id="KW-1185">Reference proteome</keyword>
<dbReference type="NCBIfam" id="TIGR01076">
    <property type="entry name" value="sortase_fam"/>
    <property type="match status" value="1"/>
</dbReference>
<dbReference type="InterPro" id="IPR042002">
    <property type="entry name" value="Sortase_C"/>
</dbReference>